<evidence type="ECO:0000256" key="4">
    <source>
        <dbReference type="ARBA" id="ARBA00022603"/>
    </source>
</evidence>
<evidence type="ECO:0000256" key="8">
    <source>
        <dbReference type="ARBA" id="ARBA00024915"/>
    </source>
</evidence>
<dbReference type="InterPro" id="IPR011530">
    <property type="entry name" value="rRNA_adenine_dimethylase"/>
</dbReference>
<proteinExistence type="inferred from homology"/>
<evidence type="ECO:0000313" key="14">
    <source>
        <dbReference type="Proteomes" id="UP000193411"/>
    </source>
</evidence>
<feature type="binding site" evidence="10">
    <location>
        <position position="65"/>
    </location>
    <ligand>
        <name>S-adenosyl-L-methionine</name>
        <dbReference type="ChEBI" id="CHEBI:59789"/>
    </ligand>
</feature>
<protein>
    <recommendedName>
        <fullName evidence="11">rRNA adenine N(6)-methyltransferase</fullName>
        <ecNumber evidence="11">2.1.1.-</ecNumber>
    </recommendedName>
</protein>
<feature type="binding site" evidence="10">
    <location>
        <position position="144"/>
    </location>
    <ligand>
        <name>S-adenosyl-L-methionine</name>
        <dbReference type="ChEBI" id="CHEBI:59789"/>
    </ligand>
</feature>
<evidence type="ECO:0000256" key="6">
    <source>
        <dbReference type="ARBA" id="ARBA00022691"/>
    </source>
</evidence>
<evidence type="ECO:0000256" key="9">
    <source>
        <dbReference type="ARBA" id="ARBA00049478"/>
    </source>
</evidence>
<comment type="function">
    <text evidence="1">Specifically dimethylates two adjacent adenosines in the loop of a conserved hairpin near the 3'-end of 18S rRNA in the 40S particle.</text>
</comment>
<dbReference type="GO" id="GO:0005759">
    <property type="term" value="C:mitochondrial matrix"/>
    <property type="evidence" value="ECO:0007669"/>
    <property type="project" value="TreeGrafter"/>
</dbReference>
<dbReference type="InterPro" id="IPR023165">
    <property type="entry name" value="rRNA_Ade_diMease-like_C"/>
</dbReference>
<dbReference type="GO" id="GO:0034246">
    <property type="term" value="F:mitochondrial transcription factor activity"/>
    <property type="evidence" value="ECO:0007669"/>
    <property type="project" value="TreeGrafter"/>
</dbReference>
<feature type="domain" description="Ribosomal RNA adenine methylase transferase N-terminal" evidence="12">
    <location>
        <begin position="39"/>
        <end position="239"/>
    </location>
</feature>
<evidence type="ECO:0000313" key="13">
    <source>
        <dbReference type="EMBL" id="ORZ35662.1"/>
    </source>
</evidence>
<keyword evidence="6 10" id="KW-0949">S-adenosyl-L-methionine</keyword>
<dbReference type="PROSITE" id="PS01131">
    <property type="entry name" value="RRNA_A_DIMETH"/>
    <property type="match status" value="1"/>
</dbReference>
<dbReference type="SMART" id="SM00650">
    <property type="entry name" value="rADc"/>
    <property type="match status" value="1"/>
</dbReference>
<evidence type="ECO:0000256" key="2">
    <source>
        <dbReference type="ARBA" id="ARBA00004173"/>
    </source>
</evidence>
<dbReference type="EC" id="2.1.1.-" evidence="11"/>
<dbReference type="Pfam" id="PF00398">
    <property type="entry name" value="RrnaAD"/>
    <property type="match status" value="1"/>
</dbReference>
<dbReference type="EMBL" id="MCFL01000021">
    <property type="protein sequence ID" value="ORZ35662.1"/>
    <property type="molecule type" value="Genomic_DNA"/>
</dbReference>
<evidence type="ECO:0000259" key="12">
    <source>
        <dbReference type="SMART" id="SM00650"/>
    </source>
</evidence>
<keyword evidence="4 10" id="KW-0489">Methyltransferase</keyword>
<keyword evidence="5 10" id="KW-0808">Transferase</keyword>
<sequence length="326" mass="35764">MSSPTQVLARLPKVQDIIKIYGLVAKSALSQNFILDQNVTDKIVANIQPKRLKPDLKDALIIEVGPGPGMLSRSLIKAGATKILAIEKDSRFLPLLQQLTDATSGSFQVIHGDALSAPYSDLVDRAIADLDFDPASHPIHLVGNLPFNIATPLLLTHLRDLSHRRGLFAPRCKYTDMTLMFQREVAQRMVARPGAEGRSRISIVSQAVAGCELVMHVPSSVFVPRPKVDAAVVRLVPRSGVEALGGLERIETVSRWLFGMRRKTVRNNLMAFHDEETVQRLLSESGIAPGARAQELTTESIVRLSMVAAKMGLVYDEDHPRPQCSS</sequence>
<reference evidence="13 14" key="1">
    <citation type="submission" date="2016-07" db="EMBL/GenBank/DDBJ databases">
        <title>Pervasive Adenine N6-methylation of Active Genes in Fungi.</title>
        <authorList>
            <consortium name="DOE Joint Genome Institute"/>
            <person name="Mondo S.J."/>
            <person name="Dannebaum R.O."/>
            <person name="Kuo R.C."/>
            <person name="Labutti K."/>
            <person name="Haridas S."/>
            <person name="Kuo A."/>
            <person name="Salamov A."/>
            <person name="Ahrendt S.R."/>
            <person name="Lipzen A."/>
            <person name="Sullivan W."/>
            <person name="Andreopoulos W.B."/>
            <person name="Clum A."/>
            <person name="Lindquist E."/>
            <person name="Daum C."/>
            <person name="Ramamoorthy G.K."/>
            <person name="Gryganskyi A."/>
            <person name="Culley D."/>
            <person name="Magnuson J.K."/>
            <person name="James T.Y."/>
            <person name="O'Malley M.A."/>
            <person name="Stajich J.E."/>
            <person name="Spatafora J.W."/>
            <person name="Visel A."/>
            <person name="Grigoriev I.V."/>
        </authorList>
    </citation>
    <scope>NUCLEOTIDE SEQUENCE [LARGE SCALE GENOMIC DNA]</scope>
    <source>
        <strain evidence="13 14">PL171</strain>
    </source>
</reference>
<dbReference type="CDD" id="cd02440">
    <property type="entry name" value="AdoMet_MTases"/>
    <property type="match status" value="1"/>
</dbReference>
<dbReference type="PANTHER" id="PTHR11727">
    <property type="entry name" value="DIMETHYLADENOSINE TRANSFERASE"/>
    <property type="match status" value="1"/>
</dbReference>
<dbReference type="GO" id="GO:0052909">
    <property type="term" value="F:18S rRNA (adenine(1779)-N(6)/adenine(1780)-N(6))-dimethyltransferase activity"/>
    <property type="evidence" value="ECO:0007669"/>
    <property type="project" value="UniProtKB-EC"/>
</dbReference>
<dbReference type="AlphaFoldDB" id="A0A1Y2HRA9"/>
<evidence type="ECO:0000256" key="11">
    <source>
        <dbReference type="RuleBase" id="RU362106"/>
    </source>
</evidence>
<comment type="subcellular location">
    <subcellularLocation>
        <location evidence="2">Mitochondrion</location>
    </subcellularLocation>
</comment>
<organism evidence="13 14">
    <name type="scientific">Catenaria anguillulae PL171</name>
    <dbReference type="NCBI Taxonomy" id="765915"/>
    <lineage>
        <taxon>Eukaryota</taxon>
        <taxon>Fungi</taxon>
        <taxon>Fungi incertae sedis</taxon>
        <taxon>Blastocladiomycota</taxon>
        <taxon>Blastocladiomycetes</taxon>
        <taxon>Blastocladiales</taxon>
        <taxon>Catenariaceae</taxon>
        <taxon>Catenaria</taxon>
    </lineage>
</organism>
<dbReference type="SUPFAM" id="SSF53335">
    <property type="entry name" value="S-adenosyl-L-methionine-dependent methyltransferases"/>
    <property type="match status" value="1"/>
</dbReference>
<comment type="catalytic activity">
    <reaction evidence="9">
        <text>adenosine(1779)/adenosine(1780) in 18S rRNA + 4 S-adenosyl-L-methionine = N(6)-dimethyladenosine(1779)/N(6)-dimethyladenosine(1780) in 18S rRNA + 4 S-adenosyl-L-homocysteine + 4 H(+)</text>
        <dbReference type="Rhea" id="RHEA:42780"/>
        <dbReference type="Rhea" id="RHEA-COMP:10234"/>
        <dbReference type="Rhea" id="RHEA-COMP:10236"/>
        <dbReference type="ChEBI" id="CHEBI:15378"/>
        <dbReference type="ChEBI" id="CHEBI:57856"/>
        <dbReference type="ChEBI" id="CHEBI:59789"/>
        <dbReference type="ChEBI" id="CHEBI:74411"/>
        <dbReference type="ChEBI" id="CHEBI:74493"/>
        <dbReference type="EC" id="2.1.1.183"/>
    </reaction>
</comment>
<keyword evidence="3 11" id="KW-0698">rRNA processing</keyword>
<feature type="binding site" evidence="10">
    <location>
        <position position="34"/>
    </location>
    <ligand>
        <name>S-adenosyl-L-methionine</name>
        <dbReference type="ChEBI" id="CHEBI:59789"/>
    </ligand>
</feature>
<evidence type="ECO:0000256" key="1">
    <source>
        <dbReference type="ARBA" id="ARBA00002977"/>
    </source>
</evidence>
<evidence type="ECO:0000256" key="5">
    <source>
        <dbReference type="ARBA" id="ARBA00022679"/>
    </source>
</evidence>
<evidence type="ECO:0000256" key="10">
    <source>
        <dbReference type="PROSITE-ProRule" id="PRU01026"/>
    </source>
</evidence>
<dbReference type="InterPro" id="IPR020598">
    <property type="entry name" value="rRNA_Ade_methylase_Trfase_N"/>
</dbReference>
<dbReference type="PANTHER" id="PTHR11727:SF17">
    <property type="entry name" value="DIMETHYLADENOSINE TRANSFERASE 1, MITOCHONDRIAL"/>
    <property type="match status" value="1"/>
</dbReference>
<gene>
    <name evidence="13" type="ORF">BCR44DRAFT_1433936</name>
</gene>
<dbReference type="InterPro" id="IPR029063">
    <property type="entry name" value="SAM-dependent_MTases_sf"/>
</dbReference>
<dbReference type="InterPro" id="IPR020596">
    <property type="entry name" value="rRNA_Ade_Mease_Trfase_CS"/>
</dbReference>
<comment type="similarity">
    <text evidence="10 11">Belongs to the class I-like SAM-binding methyltransferase superfamily. rRNA adenine N(6)-methyltransferase family.</text>
</comment>
<evidence type="ECO:0000256" key="7">
    <source>
        <dbReference type="ARBA" id="ARBA00022884"/>
    </source>
</evidence>
<feature type="binding site" evidence="10">
    <location>
        <position position="87"/>
    </location>
    <ligand>
        <name>S-adenosyl-L-methionine</name>
        <dbReference type="ChEBI" id="CHEBI:59789"/>
    </ligand>
</feature>
<dbReference type="Gene3D" id="1.10.8.100">
    <property type="entry name" value="Ribosomal RNA adenine dimethylase-like, domain 2"/>
    <property type="match status" value="1"/>
</dbReference>
<evidence type="ECO:0000256" key="3">
    <source>
        <dbReference type="ARBA" id="ARBA00022552"/>
    </source>
</evidence>
<dbReference type="Gene3D" id="3.40.50.150">
    <property type="entry name" value="Vaccinia Virus protein VP39"/>
    <property type="match status" value="1"/>
</dbReference>
<dbReference type="PROSITE" id="PS51689">
    <property type="entry name" value="SAM_RNA_A_N6_MT"/>
    <property type="match status" value="1"/>
</dbReference>
<dbReference type="Proteomes" id="UP000193411">
    <property type="component" value="Unassembled WGS sequence"/>
</dbReference>
<dbReference type="GO" id="GO:0003723">
    <property type="term" value="F:RNA binding"/>
    <property type="evidence" value="ECO:0007669"/>
    <property type="project" value="UniProtKB-UniRule"/>
</dbReference>
<name>A0A1Y2HRA9_9FUNG</name>
<dbReference type="NCBIfam" id="TIGR00755">
    <property type="entry name" value="ksgA"/>
    <property type="match status" value="1"/>
</dbReference>
<dbReference type="InterPro" id="IPR001737">
    <property type="entry name" value="KsgA/Erm"/>
</dbReference>
<dbReference type="GO" id="GO:0006391">
    <property type="term" value="P:transcription initiation at mitochondrial promoter"/>
    <property type="evidence" value="ECO:0007669"/>
    <property type="project" value="TreeGrafter"/>
</dbReference>
<accession>A0A1Y2HRA9</accession>
<comment type="caution">
    <text evidence="13">The sequence shown here is derived from an EMBL/GenBank/DDBJ whole genome shotgun (WGS) entry which is preliminary data.</text>
</comment>
<feature type="binding site" evidence="10">
    <location>
        <position position="32"/>
    </location>
    <ligand>
        <name>S-adenosyl-L-methionine</name>
        <dbReference type="ChEBI" id="CHEBI:59789"/>
    </ligand>
</feature>
<dbReference type="STRING" id="765915.A0A1Y2HRA9"/>
<comment type="function">
    <text evidence="8">Mitochondrial transcription factor that confers selective promoter recognition on the core subunit of the yeast mitochondrial RNA polymerase. Interacts with DNA in a non-specific manner.</text>
</comment>
<dbReference type="OrthoDB" id="16079at2759"/>
<keyword evidence="7 10" id="KW-0694">RNA-binding</keyword>
<keyword evidence="14" id="KW-1185">Reference proteome</keyword>
<feature type="binding site" evidence="10">
    <location>
        <position position="113"/>
    </location>
    <ligand>
        <name>S-adenosyl-L-methionine</name>
        <dbReference type="ChEBI" id="CHEBI:59789"/>
    </ligand>
</feature>